<protein>
    <submittedName>
        <fullName evidence="2">Uncharacterized protein</fullName>
    </submittedName>
</protein>
<organism evidence="2 3">
    <name type="scientific">Rangifer tarandus platyrhynchus</name>
    <name type="common">Svalbard reindeer</name>
    <dbReference type="NCBI Taxonomy" id="3082113"/>
    <lineage>
        <taxon>Eukaryota</taxon>
        <taxon>Metazoa</taxon>
        <taxon>Chordata</taxon>
        <taxon>Craniata</taxon>
        <taxon>Vertebrata</taxon>
        <taxon>Euteleostomi</taxon>
        <taxon>Mammalia</taxon>
        <taxon>Eutheria</taxon>
        <taxon>Laurasiatheria</taxon>
        <taxon>Artiodactyla</taxon>
        <taxon>Ruminantia</taxon>
        <taxon>Pecora</taxon>
        <taxon>Cervidae</taxon>
        <taxon>Odocoileinae</taxon>
        <taxon>Rangifer</taxon>
    </lineage>
</organism>
<gene>
    <name evidence="2" type="ORF">MRATA1EN1_LOCUS14841</name>
</gene>
<name>A0ABN8YWN3_RANTA</name>
<keyword evidence="3" id="KW-1185">Reference proteome</keyword>
<feature type="compositionally biased region" description="Polar residues" evidence="1">
    <location>
        <begin position="33"/>
        <end position="46"/>
    </location>
</feature>
<evidence type="ECO:0000313" key="3">
    <source>
        <dbReference type="Proteomes" id="UP001176941"/>
    </source>
</evidence>
<evidence type="ECO:0000313" key="2">
    <source>
        <dbReference type="EMBL" id="CAI9165879.1"/>
    </source>
</evidence>
<feature type="compositionally biased region" description="Basic and acidic residues" evidence="1">
    <location>
        <begin position="1"/>
        <end position="12"/>
    </location>
</feature>
<sequence>MGQRKISQDVKRGGGGRSEAPGDTCRLPGSLRAPSTTAAGQGTQVSAGGPPPLTGAPAGLSHPGLGTPPDPQIS</sequence>
<reference evidence="2" key="1">
    <citation type="submission" date="2023-04" db="EMBL/GenBank/DDBJ databases">
        <authorList>
            <consortium name="ELIXIR-Norway"/>
        </authorList>
    </citation>
    <scope>NUCLEOTIDE SEQUENCE [LARGE SCALE GENOMIC DNA]</scope>
</reference>
<dbReference type="EMBL" id="OX459961">
    <property type="protein sequence ID" value="CAI9165879.1"/>
    <property type="molecule type" value="Genomic_DNA"/>
</dbReference>
<evidence type="ECO:0000256" key="1">
    <source>
        <dbReference type="SAM" id="MobiDB-lite"/>
    </source>
</evidence>
<proteinExistence type="predicted"/>
<feature type="region of interest" description="Disordered" evidence="1">
    <location>
        <begin position="1"/>
        <end position="74"/>
    </location>
</feature>
<accession>A0ABN8YWN3</accession>
<dbReference type="Proteomes" id="UP001176941">
    <property type="component" value="Chromosome 25"/>
</dbReference>